<evidence type="ECO:0008006" key="4">
    <source>
        <dbReference type="Google" id="ProtNLM"/>
    </source>
</evidence>
<evidence type="ECO:0000313" key="2">
    <source>
        <dbReference type="EMBL" id="GAA1756299.1"/>
    </source>
</evidence>
<keyword evidence="1" id="KW-0812">Transmembrane</keyword>
<dbReference type="EMBL" id="BAAANH010000002">
    <property type="protein sequence ID" value="GAA1756299.1"/>
    <property type="molecule type" value="Genomic_DNA"/>
</dbReference>
<accession>A0ABP4WMN4</accession>
<comment type="caution">
    <text evidence="2">The sequence shown here is derived from an EMBL/GenBank/DDBJ whole genome shotgun (WGS) entry which is preliminary data.</text>
</comment>
<proteinExistence type="predicted"/>
<dbReference type="RefSeq" id="WP_232497045.1">
    <property type="nucleotide sequence ID" value="NZ_BAAANH010000002.1"/>
</dbReference>
<keyword evidence="3" id="KW-1185">Reference proteome</keyword>
<gene>
    <name evidence="2" type="ORF">GCM10009747_13300</name>
</gene>
<name>A0ABP4WMN4_9MICO</name>
<evidence type="ECO:0000313" key="3">
    <source>
        <dbReference type="Proteomes" id="UP001500506"/>
    </source>
</evidence>
<dbReference type="Proteomes" id="UP001500506">
    <property type="component" value="Unassembled WGS sequence"/>
</dbReference>
<keyword evidence="1" id="KW-1133">Transmembrane helix</keyword>
<sequence>MSTEAETQTGRERSVLYIVTLVVLVALGVIAVIMFLSARQSVQAEDKAQELIQNLEDAGVDVAFTPEQVAKMFGEDGGAVCANPNDALSRAILLDRIANGAGGPGIRPIITDERYLQGQILIMEVYCPDEVEEFQQFVDSLETTDSANG</sequence>
<evidence type="ECO:0000256" key="1">
    <source>
        <dbReference type="SAM" id="Phobius"/>
    </source>
</evidence>
<feature type="transmembrane region" description="Helical" evidence="1">
    <location>
        <begin position="15"/>
        <end position="37"/>
    </location>
</feature>
<reference evidence="3" key="1">
    <citation type="journal article" date="2019" name="Int. J. Syst. Evol. Microbiol.">
        <title>The Global Catalogue of Microorganisms (GCM) 10K type strain sequencing project: providing services to taxonomists for standard genome sequencing and annotation.</title>
        <authorList>
            <consortium name="The Broad Institute Genomics Platform"/>
            <consortium name="The Broad Institute Genome Sequencing Center for Infectious Disease"/>
            <person name="Wu L."/>
            <person name="Ma J."/>
        </authorList>
    </citation>
    <scope>NUCLEOTIDE SEQUENCE [LARGE SCALE GENOMIC DNA]</scope>
    <source>
        <strain evidence="3">JCM 14319</strain>
    </source>
</reference>
<organism evidence="2 3">
    <name type="scientific">Agromyces humatus</name>
    <dbReference type="NCBI Taxonomy" id="279573"/>
    <lineage>
        <taxon>Bacteria</taxon>
        <taxon>Bacillati</taxon>
        <taxon>Actinomycetota</taxon>
        <taxon>Actinomycetes</taxon>
        <taxon>Micrococcales</taxon>
        <taxon>Microbacteriaceae</taxon>
        <taxon>Agromyces</taxon>
    </lineage>
</organism>
<keyword evidence="1" id="KW-0472">Membrane</keyword>
<protein>
    <recommendedName>
        <fullName evidence="4">DUF732 domain-containing protein</fullName>
    </recommendedName>
</protein>